<protein>
    <submittedName>
        <fullName evidence="1">DUF1508 domain-containing protein</fullName>
    </submittedName>
</protein>
<proteinExistence type="predicted"/>
<accession>A0A7W3W041</accession>
<gene>
    <name evidence="1" type="ORF">H4281_24480</name>
</gene>
<dbReference type="EMBL" id="JACGZW010000008">
    <property type="protein sequence ID" value="MBB1156320.1"/>
    <property type="molecule type" value="Genomic_DNA"/>
</dbReference>
<evidence type="ECO:0000313" key="2">
    <source>
        <dbReference type="Proteomes" id="UP000526734"/>
    </source>
</evidence>
<reference evidence="1 2" key="1">
    <citation type="submission" date="2020-08" db="EMBL/GenBank/DDBJ databases">
        <title>Amycolatopsis sp. nov. DR6-1 isolated from Dendrobium heterocarpum.</title>
        <authorList>
            <person name="Tedsree N."/>
            <person name="Kuncharoen N."/>
            <person name="Likhitwitayawuid K."/>
            <person name="Tanasupawat S."/>
        </authorList>
    </citation>
    <scope>NUCLEOTIDE SEQUENCE [LARGE SCALE GENOMIC DNA]</scope>
    <source>
        <strain evidence="1 2">DR6-1</strain>
    </source>
</reference>
<organism evidence="1 2">
    <name type="scientific">Amycolatopsis dendrobii</name>
    <dbReference type="NCBI Taxonomy" id="2760662"/>
    <lineage>
        <taxon>Bacteria</taxon>
        <taxon>Bacillati</taxon>
        <taxon>Actinomycetota</taxon>
        <taxon>Actinomycetes</taxon>
        <taxon>Pseudonocardiales</taxon>
        <taxon>Pseudonocardiaceae</taxon>
        <taxon>Amycolatopsis</taxon>
    </lineage>
</organism>
<name>A0A7W3W041_9PSEU</name>
<keyword evidence="2" id="KW-1185">Reference proteome</keyword>
<sequence>MSAMSSSTATACHRTAVRAGLRLRHMKSARSPRRTPRFQLIGGPGNATRWRLLGTNNASLGLGTVDYRNGEECVAAIQWLCANLPRTRMELTHDHGIDWRWVLRAGSGTIASASHAYGRRIEAQHGYERFVAAIADAAEFAAEGRITDWRTKYRLPG</sequence>
<evidence type="ECO:0000313" key="1">
    <source>
        <dbReference type="EMBL" id="MBB1156320.1"/>
    </source>
</evidence>
<dbReference type="Proteomes" id="UP000526734">
    <property type="component" value="Unassembled WGS sequence"/>
</dbReference>
<dbReference type="SUPFAM" id="SSF160113">
    <property type="entry name" value="YegP-like"/>
    <property type="match status" value="1"/>
</dbReference>
<dbReference type="Gene3D" id="2.30.29.80">
    <property type="match status" value="1"/>
</dbReference>
<comment type="caution">
    <text evidence="1">The sequence shown here is derived from an EMBL/GenBank/DDBJ whole genome shotgun (WGS) entry which is preliminary data.</text>
</comment>
<dbReference type="InterPro" id="IPR036913">
    <property type="entry name" value="YegP-like_sf"/>
</dbReference>
<dbReference type="AlphaFoldDB" id="A0A7W3W041"/>